<dbReference type="PANTHER" id="PTHR37332">
    <property type="entry name" value="EXPRESSED PROTEIN"/>
    <property type="match status" value="1"/>
</dbReference>
<dbReference type="EMBL" id="LXFE01000186">
    <property type="protein sequence ID" value="OLL26416.1"/>
    <property type="molecule type" value="Genomic_DNA"/>
</dbReference>
<evidence type="ECO:0000313" key="2">
    <source>
        <dbReference type="Proteomes" id="UP000186594"/>
    </source>
</evidence>
<dbReference type="PANTHER" id="PTHR37332:SF1">
    <property type="entry name" value="ELMO DOMAIN-CONTAINING PROTEIN"/>
    <property type="match status" value="1"/>
</dbReference>
<proteinExistence type="predicted"/>
<dbReference type="OrthoDB" id="14339at2759"/>
<evidence type="ECO:0000313" key="1">
    <source>
        <dbReference type="EMBL" id="OLL26416.1"/>
    </source>
</evidence>
<protein>
    <submittedName>
        <fullName evidence="1">Uncharacterized protein</fullName>
    </submittedName>
</protein>
<gene>
    <name evidence="1" type="ORF">NEOLI_002442</name>
</gene>
<accession>A0A1U7LUR3</accession>
<dbReference type="AlphaFoldDB" id="A0A1U7LUR3"/>
<dbReference type="OMA" id="TPHISFP"/>
<organism evidence="1 2">
    <name type="scientific">Neolecta irregularis (strain DAH-3)</name>
    <dbReference type="NCBI Taxonomy" id="1198029"/>
    <lineage>
        <taxon>Eukaryota</taxon>
        <taxon>Fungi</taxon>
        <taxon>Dikarya</taxon>
        <taxon>Ascomycota</taxon>
        <taxon>Taphrinomycotina</taxon>
        <taxon>Neolectales</taxon>
        <taxon>Neolectaceae</taxon>
        <taxon>Neolecta</taxon>
    </lineage>
</organism>
<name>A0A1U7LUR3_NEOID</name>
<comment type="caution">
    <text evidence="1">The sequence shown here is derived from an EMBL/GenBank/DDBJ whole genome shotgun (WGS) entry which is preliminary data.</text>
</comment>
<reference evidence="1 2" key="1">
    <citation type="submission" date="2016-04" db="EMBL/GenBank/DDBJ databases">
        <title>Evolutionary innovation and constraint leading to complex multicellularity in the Ascomycota.</title>
        <authorList>
            <person name="Cisse O."/>
            <person name="Nguyen A."/>
            <person name="Hewitt D.A."/>
            <person name="Jedd G."/>
            <person name="Stajich J.E."/>
        </authorList>
    </citation>
    <scope>NUCLEOTIDE SEQUENCE [LARGE SCALE GENOMIC DNA]</scope>
    <source>
        <strain evidence="1 2">DAH-3</strain>
    </source>
</reference>
<sequence>MNINATAALPSANFTPSSPTTSISLDGLQEIATKRISAMDYLRRVHEGRTHWFNTILLSKEELERIYDDPKNARRAVGFLVLGLSIANLVELQTSNTDLLKNFLVLLNEHEDFTNDNKPKMRNFFRAGARMTRRDSEAGSVDEQIYTHLQTMNIPFQPDFFQVFSTLCDVLIEVYCKILNTSPPDTSTLQFDLFQKFDARIRKLLTGVIKDVDVLARNLIHSELLIVERMGCPVVM</sequence>
<keyword evidence="2" id="KW-1185">Reference proteome</keyword>
<dbReference type="Proteomes" id="UP000186594">
    <property type="component" value="Unassembled WGS sequence"/>
</dbReference>